<dbReference type="OrthoDB" id="9814706at2"/>
<dbReference type="InterPro" id="IPR051312">
    <property type="entry name" value="Diverse_Substr_Oxidored"/>
</dbReference>
<organism evidence="3 4">
    <name type="scientific">Nocardioides terrae</name>
    <dbReference type="NCBI Taxonomy" id="574651"/>
    <lineage>
        <taxon>Bacteria</taxon>
        <taxon>Bacillati</taxon>
        <taxon>Actinomycetota</taxon>
        <taxon>Actinomycetes</taxon>
        <taxon>Propionibacteriales</taxon>
        <taxon>Nocardioidaceae</taxon>
        <taxon>Nocardioides</taxon>
    </lineage>
</organism>
<keyword evidence="1" id="KW-0560">Oxidoreductase</keyword>
<dbReference type="PANTHER" id="PTHR42659">
    <property type="entry name" value="XANTHINE DEHYDROGENASE SUBUNIT C-RELATED"/>
    <property type="match status" value="1"/>
</dbReference>
<keyword evidence="4" id="KW-1185">Reference proteome</keyword>
<name>A0A1I1DM78_9ACTN</name>
<evidence type="ECO:0000313" key="3">
    <source>
        <dbReference type="EMBL" id="SFB76001.1"/>
    </source>
</evidence>
<dbReference type="STRING" id="574651.SAMN04487968_101359"/>
<dbReference type="SMART" id="SM01092">
    <property type="entry name" value="CO_deh_flav_C"/>
    <property type="match status" value="1"/>
</dbReference>
<evidence type="ECO:0000313" key="4">
    <source>
        <dbReference type="Proteomes" id="UP000198832"/>
    </source>
</evidence>
<dbReference type="GO" id="GO:0071949">
    <property type="term" value="F:FAD binding"/>
    <property type="evidence" value="ECO:0007669"/>
    <property type="project" value="InterPro"/>
</dbReference>
<dbReference type="SUPFAM" id="SSF56176">
    <property type="entry name" value="FAD-binding/transporter-associated domain-like"/>
    <property type="match status" value="1"/>
</dbReference>
<dbReference type="InterPro" id="IPR002346">
    <property type="entry name" value="Mopterin_DH_FAD-bd"/>
</dbReference>
<dbReference type="PROSITE" id="PS51387">
    <property type="entry name" value="FAD_PCMH"/>
    <property type="match status" value="1"/>
</dbReference>
<dbReference type="SUPFAM" id="SSF55447">
    <property type="entry name" value="CO dehydrogenase flavoprotein C-terminal domain-like"/>
    <property type="match status" value="1"/>
</dbReference>
<dbReference type="InterPro" id="IPR016166">
    <property type="entry name" value="FAD-bd_PCMH"/>
</dbReference>
<evidence type="ECO:0000256" key="1">
    <source>
        <dbReference type="ARBA" id="ARBA00023002"/>
    </source>
</evidence>
<dbReference type="InterPro" id="IPR005107">
    <property type="entry name" value="CO_DH_flav_C"/>
</dbReference>
<feature type="domain" description="FAD-binding PCMH-type" evidence="2">
    <location>
        <begin position="1"/>
        <end position="221"/>
    </location>
</feature>
<dbReference type="Proteomes" id="UP000198832">
    <property type="component" value="Unassembled WGS sequence"/>
</dbReference>
<dbReference type="RefSeq" id="WP_091119467.1">
    <property type="nucleotide sequence ID" value="NZ_FOLB01000001.1"/>
</dbReference>
<dbReference type="InterPro" id="IPR016169">
    <property type="entry name" value="FAD-bd_PCMH_sub2"/>
</dbReference>
<dbReference type="InterPro" id="IPR016167">
    <property type="entry name" value="FAD-bd_PCMH_sub1"/>
</dbReference>
<dbReference type="Pfam" id="PF03450">
    <property type="entry name" value="CO_deh_flav_C"/>
    <property type="match status" value="1"/>
</dbReference>
<evidence type="ECO:0000259" key="2">
    <source>
        <dbReference type="PROSITE" id="PS51387"/>
    </source>
</evidence>
<dbReference type="AlphaFoldDB" id="A0A1I1DM78"/>
<dbReference type="Pfam" id="PF00941">
    <property type="entry name" value="FAD_binding_5"/>
    <property type="match status" value="1"/>
</dbReference>
<dbReference type="PANTHER" id="PTHR42659:SF1">
    <property type="entry name" value="OXIDOREDUCTASE"/>
    <property type="match status" value="1"/>
</dbReference>
<dbReference type="InterPro" id="IPR036683">
    <property type="entry name" value="CO_DH_flav_C_dom_sf"/>
</dbReference>
<dbReference type="EMBL" id="FOLB01000001">
    <property type="protein sequence ID" value="SFB76001.1"/>
    <property type="molecule type" value="Genomic_DNA"/>
</dbReference>
<proteinExistence type="predicted"/>
<dbReference type="Gene3D" id="3.30.465.10">
    <property type="match status" value="2"/>
</dbReference>
<dbReference type="Gene3D" id="3.30.43.10">
    <property type="entry name" value="Uridine Diphospho-n-acetylenolpyruvylglucosamine Reductase, domain 2"/>
    <property type="match status" value="1"/>
</dbReference>
<sequence length="333" mass="35260">MRELAYLRPSDPADAVSLVANDPDARFLGGGTNLVDHLKLGVATPGTLVDVSHLPLDALEEHDGGLLVGANVRNSDLAADRRVRTGWPVLSRALLSGASGQIRNQATTAGNLLQRTRCVYFLDVTTPCNKREPGSGCSAAEGYGRYNAILGAGPACVTVHPSDLAVGLVAVDATVVVLGPDGERRVPAADLHRLPGDDAARDTVLGHGELITAVELPRSAHARTSTYVKVRDRASFAFALVSVAVAIDRAEDGTVRDLRIVWGGVAHKPWRATRAEDALRGRPLTEAGVRDAAEAELDQARPTAGTEYKPAMVRNATALAFRRLVPDLAEEAR</sequence>
<reference evidence="3 4" key="1">
    <citation type="submission" date="2016-10" db="EMBL/GenBank/DDBJ databases">
        <authorList>
            <person name="de Groot N.N."/>
        </authorList>
    </citation>
    <scope>NUCLEOTIDE SEQUENCE [LARGE SCALE GENOMIC DNA]</scope>
    <source>
        <strain evidence="3 4">CGMCC 1.7056</strain>
    </source>
</reference>
<accession>A0A1I1DM78</accession>
<gene>
    <name evidence="3" type="ORF">SAMN04487968_101359</name>
</gene>
<dbReference type="InterPro" id="IPR036318">
    <property type="entry name" value="FAD-bd_PCMH-like_sf"/>
</dbReference>
<dbReference type="GO" id="GO:0016491">
    <property type="term" value="F:oxidoreductase activity"/>
    <property type="evidence" value="ECO:0007669"/>
    <property type="project" value="UniProtKB-KW"/>
</dbReference>
<protein>
    <submittedName>
        <fullName evidence="3">Xanthine dehydrogenase YagS FAD-binding subunit</fullName>
    </submittedName>
</protein>
<dbReference type="Gene3D" id="3.30.390.50">
    <property type="entry name" value="CO dehydrogenase flavoprotein, C-terminal domain"/>
    <property type="match status" value="1"/>
</dbReference>